<dbReference type="GO" id="GO:0000439">
    <property type="term" value="C:transcription factor TFIIH core complex"/>
    <property type="evidence" value="ECO:0007669"/>
    <property type="project" value="UniProtKB-UniRule"/>
</dbReference>
<comment type="function">
    <text evidence="7">Component of the general transcription and DNA repair factor IIH (TFIIH) core complex, which is involved in general and transcription-coupled nucleotide excision repair (NER) of damaged DNA and, when complexed to TFIIK, in RNA transcription by RNA polymerase II. In NER, TFIIH acts by opening DNA around the lesion to allow the excision of the damaged oligonucleotide and its replacement by a new DNA fragment. In transcription, TFIIH has an essential role in transcription initiation. When the pre-initiation complex (PIC) has been established, TFIIH is required for promoter opening and promoter escape. Phosphorylation of the C-terminal tail (CTD) of the largest subunit of RNA polymerase II by the kinase module TFIIK controls the initiation of transcription.</text>
</comment>
<organism evidence="8">
    <name type="scientific">Nematocida ausubeli (strain ATCC PRA-371 / ERTm2)</name>
    <name type="common">Nematode killer fungus</name>
    <dbReference type="NCBI Taxonomy" id="1913371"/>
    <lineage>
        <taxon>Eukaryota</taxon>
        <taxon>Fungi</taxon>
        <taxon>Fungi incertae sedis</taxon>
        <taxon>Microsporidia</taxon>
        <taxon>Nematocida</taxon>
    </lineage>
</organism>
<keyword evidence="7" id="KW-0804">Transcription</keyword>
<reference evidence="9 10" key="3">
    <citation type="journal article" date="2014" name="Genome Announc.">
        <title>Genome Sequence of the Microsporidian Species Nematocida sp1 Strain ERTm6 (ATCC PRA-372).</title>
        <authorList>
            <person name="Bakowski M.A."/>
            <person name="Priest M."/>
            <person name="Young S."/>
            <person name="Cuomo C.A."/>
            <person name="Troemel E.R."/>
        </authorList>
    </citation>
    <scope>NUCLEOTIDE SEQUENCE [LARGE SCALE GENOMIC DNA]</scope>
    <source>
        <strain evidence="9 10">ERTm6</strain>
    </source>
</reference>
<dbReference type="EMBL" id="JH604638">
    <property type="protein sequence ID" value="EHY64807.1"/>
    <property type="molecule type" value="Genomic_DNA"/>
</dbReference>
<dbReference type="Proteomes" id="UP000005622">
    <property type="component" value="Unassembled WGS sequence"/>
</dbReference>
<evidence type="ECO:0000256" key="3">
    <source>
        <dbReference type="ARBA" id="ARBA00022763"/>
    </source>
</evidence>
<proteinExistence type="inferred from homology"/>
<dbReference type="OrthoDB" id="17307at2759"/>
<dbReference type="GO" id="GO:0008270">
    <property type="term" value="F:zinc ion binding"/>
    <property type="evidence" value="ECO:0007669"/>
    <property type="project" value="UniProtKB-KW"/>
</dbReference>
<dbReference type="STRING" id="944018.H8ZF41"/>
<evidence type="ECO:0000313" key="8">
    <source>
        <dbReference type="EMBL" id="EHY64807.1"/>
    </source>
</evidence>
<evidence type="ECO:0000313" key="10">
    <source>
        <dbReference type="Proteomes" id="UP000054524"/>
    </source>
</evidence>
<accession>A0A086J0Y6</accession>
<dbReference type="GO" id="GO:0006355">
    <property type="term" value="P:regulation of DNA-templated transcription"/>
    <property type="evidence" value="ECO:0007669"/>
    <property type="project" value="InterPro"/>
</dbReference>
<dbReference type="Pfam" id="PF03850">
    <property type="entry name" value="Tfb4"/>
    <property type="match status" value="1"/>
</dbReference>
<name>H8ZF41_NEMA1</name>
<evidence type="ECO:0000256" key="7">
    <source>
        <dbReference type="RuleBase" id="RU368090"/>
    </source>
</evidence>
<evidence type="ECO:0000256" key="5">
    <source>
        <dbReference type="ARBA" id="ARBA00023204"/>
    </source>
</evidence>
<dbReference type="HOGENOM" id="CLU_1294389_0_0_1"/>
<keyword evidence="7" id="KW-0805">Transcription regulation</keyword>
<dbReference type="GO" id="GO:0005675">
    <property type="term" value="C:transcription factor TFIIH holo complex"/>
    <property type="evidence" value="ECO:0007669"/>
    <property type="project" value="UniProtKB-UniRule"/>
</dbReference>
<comment type="similarity">
    <text evidence="7">Belongs to the TFB4 family.</text>
</comment>
<dbReference type="PANTHER" id="PTHR12831:SF0">
    <property type="entry name" value="GENERAL TRANSCRIPTION FACTOR IIH SUBUNIT 3"/>
    <property type="match status" value="1"/>
</dbReference>
<dbReference type="GO" id="GO:0006289">
    <property type="term" value="P:nucleotide-excision repair"/>
    <property type="evidence" value="ECO:0007669"/>
    <property type="project" value="UniProtKB-UniRule"/>
</dbReference>
<keyword evidence="5 7" id="KW-0234">DNA repair</keyword>
<sequence length="210" mass="24041">MLLVLVVSSQFPMSEQSMNDLLVFLIMYLRTGHNNRLKIVNKLSILFDSDVNLEEELTDKILRGFNGDPETDQCRDLGYALLLVQKEKRDRSKILFFSSGSTSLNFIKCAFTAKKQNIHVDCVIPHDGFASQISDVLNRPAFSISSNESLFEYLMGMLSMDFGRISKKNLSRFCICHHKEIQTGYLCPICLGLYCKFVPLCKHCKTRFVF</sequence>
<evidence type="ECO:0000256" key="6">
    <source>
        <dbReference type="ARBA" id="ARBA00023242"/>
    </source>
</evidence>
<dbReference type="PANTHER" id="PTHR12831">
    <property type="entry name" value="TRANSCRIPTION INITIATION FACTOR IIH TFIIH , POLYPEPTIDE 3-RELATED"/>
    <property type="match status" value="1"/>
</dbReference>
<comment type="subcellular location">
    <subcellularLocation>
        <location evidence="1 7">Nucleus</location>
    </subcellularLocation>
</comment>
<dbReference type="InterPro" id="IPR004600">
    <property type="entry name" value="TFIIH_Tfb4/GTF2H3"/>
</dbReference>
<evidence type="ECO:0000313" key="9">
    <source>
        <dbReference type="EMBL" id="KFG25804.1"/>
    </source>
</evidence>
<evidence type="ECO:0000256" key="4">
    <source>
        <dbReference type="ARBA" id="ARBA00022833"/>
    </source>
</evidence>
<evidence type="ECO:0000256" key="1">
    <source>
        <dbReference type="ARBA" id="ARBA00004123"/>
    </source>
</evidence>
<dbReference type="Proteomes" id="UP000054524">
    <property type="component" value="Unassembled WGS sequence"/>
</dbReference>
<keyword evidence="7" id="KW-0863">Zinc-finger</keyword>
<accession>H8ZF41</accession>
<reference evidence="8" key="1">
    <citation type="submission" date="2011-03" db="EMBL/GenBank/DDBJ databases">
        <title>The Genome Sequence of Nematocida sp1 strain ERTm2.</title>
        <authorList>
            <consortium name="The Broad Institute Genome Sequencing Platform"/>
            <consortium name="The Broad Institute Genome Sequencing Center for Infectious Disease"/>
            <person name="Cuomo C."/>
            <person name="Troemel E."/>
            <person name="Young S.K."/>
            <person name="Zeng Q."/>
            <person name="Gargeya S."/>
            <person name="Fitzgerald M."/>
            <person name="Haas B."/>
            <person name="Abouelleil A."/>
            <person name="Alvarado L."/>
            <person name="Arachchi H.M."/>
            <person name="Berlin A."/>
            <person name="Brown A."/>
            <person name="Chapman S.B."/>
            <person name="Chen Z."/>
            <person name="Dunbar C."/>
            <person name="Freedman E."/>
            <person name="Gearin G."/>
            <person name="Gellesch M."/>
            <person name="Goldberg J."/>
            <person name="Griggs A."/>
            <person name="Gujja S."/>
            <person name="Heilman E.R."/>
            <person name="Heiman D."/>
            <person name="Howarth C."/>
            <person name="Larson L."/>
            <person name="Lui A."/>
            <person name="MacDonald P.J.P."/>
            <person name="Mehta T."/>
            <person name="Montmayeur A."/>
            <person name="Murphy C."/>
            <person name="Neiman D."/>
            <person name="Pearson M."/>
            <person name="Priest M."/>
            <person name="Roberts A."/>
            <person name="Saif S."/>
            <person name="Shea T."/>
            <person name="Shenoy N."/>
            <person name="Sisk P."/>
            <person name="Stolte C."/>
            <person name="Sykes S."/>
            <person name="White J."/>
            <person name="Yandava C."/>
            <person name="Wortman J."/>
            <person name="Nusbaum C."/>
            <person name="Birren B."/>
        </authorList>
    </citation>
    <scope>NUCLEOTIDE SEQUENCE</scope>
    <source>
        <strain evidence="8">ERTm2</strain>
    </source>
</reference>
<evidence type="ECO:0000256" key="2">
    <source>
        <dbReference type="ARBA" id="ARBA00022723"/>
    </source>
</evidence>
<keyword evidence="3 7" id="KW-0227">DNA damage</keyword>
<keyword evidence="6 7" id="KW-0539">Nucleus</keyword>
<dbReference type="AlphaFoldDB" id="H8ZF41"/>
<keyword evidence="2 7" id="KW-0479">Metal-binding</keyword>
<protein>
    <recommendedName>
        <fullName evidence="7">General transcription and DNA repair factor IIH subunit TFB4</fullName>
        <shortName evidence="7">TFIIH subunit TFB4</shortName>
    </recommendedName>
    <alternativeName>
        <fullName evidence="7">RNA polymerase II transcription factor B subunit 4</fullName>
    </alternativeName>
</protein>
<keyword evidence="10" id="KW-1185">Reference proteome</keyword>
<reference evidence="9" key="2">
    <citation type="submission" date="2012-10" db="EMBL/GenBank/DDBJ databases">
        <authorList>
            <consortium name="The Broad Institute Genome Sequencing Platform"/>
            <consortium name="The Broad Institute Genome Sequencing Center for Infectious Disease"/>
            <person name="Cuomo C."/>
            <person name="Troemel E."/>
            <person name="Walker B."/>
            <person name="Young S.K."/>
            <person name="Zeng Q."/>
            <person name="Gargeya S."/>
            <person name="Fitzgerald M."/>
            <person name="Haas B."/>
            <person name="Abouelleil A."/>
            <person name="Alvarado L."/>
            <person name="Arachchi H.M."/>
            <person name="Berlin A.M."/>
            <person name="Chapman S.B."/>
            <person name="Goldberg J."/>
            <person name="Griggs A."/>
            <person name="Gujja S."/>
            <person name="Hansen M."/>
            <person name="Howarth C."/>
            <person name="Imamovic A."/>
            <person name="Larimer J."/>
            <person name="McCowan C."/>
            <person name="Murphy C."/>
            <person name="Neiman D."/>
            <person name="Pearson M."/>
            <person name="Priest M."/>
            <person name="Roberts A."/>
            <person name="Saif S."/>
            <person name="Shea T."/>
            <person name="Sisk P."/>
            <person name="Sykes S."/>
            <person name="Wortman J."/>
            <person name="Nusbaum C."/>
            <person name="Birren B."/>
        </authorList>
    </citation>
    <scope>NUCLEOTIDE SEQUENCE</scope>
    <source>
        <strain evidence="9">ERTm6</strain>
    </source>
</reference>
<keyword evidence="4 7" id="KW-0862">Zinc</keyword>
<dbReference type="EMBL" id="AKIJ01000004">
    <property type="protein sequence ID" value="KFG25804.1"/>
    <property type="molecule type" value="Genomic_DNA"/>
</dbReference>
<gene>
    <name evidence="8" type="ORF">NERG_02210</name>
    <name evidence="9" type="ORF">NESG_01788</name>
</gene>
<comment type="subunit">
    <text evidence="7">Component of the 7-subunit TFIIH core complex composed of XPB/SSL2, XPD/RAD3, SSL1, TFB1, TFB2, TFB4 and TFB5, which is active in NER. The core complex associates with the 3-subunit CTD-kinase module TFIIK composed of CCL1, KIN28 and TFB3 to form the 10-subunit holoenzyme (holo-TFIIH) active in transcription.</text>
</comment>